<proteinExistence type="predicted"/>
<protein>
    <submittedName>
        <fullName evidence="1">Uncharacterized protein</fullName>
    </submittedName>
</protein>
<reference evidence="1" key="1">
    <citation type="journal article" date="2023" name="G3 (Bethesda)">
        <title>A reference genome for the long-term kleptoplast-retaining sea slug Elysia crispata morphotype clarki.</title>
        <authorList>
            <person name="Eastman K.E."/>
            <person name="Pendleton A.L."/>
            <person name="Shaikh M.A."/>
            <person name="Suttiyut T."/>
            <person name="Ogas R."/>
            <person name="Tomko P."/>
            <person name="Gavelis G."/>
            <person name="Widhalm J.R."/>
            <person name="Wisecaver J.H."/>
        </authorList>
    </citation>
    <scope>NUCLEOTIDE SEQUENCE</scope>
    <source>
        <strain evidence="1">ECLA1</strain>
    </source>
</reference>
<dbReference type="Proteomes" id="UP001283361">
    <property type="component" value="Unassembled WGS sequence"/>
</dbReference>
<evidence type="ECO:0000313" key="2">
    <source>
        <dbReference type="Proteomes" id="UP001283361"/>
    </source>
</evidence>
<organism evidence="1 2">
    <name type="scientific">Elysia crispata</name>
    <name type="common">lettuce slug</name>
    <dbReference type="NCBI Taxonomy" id="231223"/>
    <lineage>
        <taxon>Eukaryota</taxon>
        <taxon>Metazoa</taxon>
        <taxon>Spiralia</taxon>
        <taxon>Lophotrochozoa</taxon>
        <taxon>Mollusca</taxon>
        <taxon>Gastropoda</taxon>
        <taxon>Heterobranchia</taxon>
        <taxon>Euthyneura</taxon>
        <taxon>Panpulmonata</taxon>
        <taxon>Sacoglossa</taxon>
        <taxon>Placobranchoidea</taxon>
        <taxon>Plakobranchidae</taxon>
        <taxon>Elysia</taxon>
    </lineage>
</organism>
<gene>
    <name evidence="1" type="ORF">RRG08_004809</name>
</gene>
<dbReference type="EMBL" id="JAWDGP010006902">
    <property type="protein sequence ID" value="KAK3733383.1"/>
    <property type="molecule type" value="Genomic_DNA"/>
</dbReference>
<accession>A0AAE1CSP8</accession>
<dbReference type="AlphaFoldDB" id="A0AAE1CSP8"/>
<keyword evidence="2" id="KW-1185">Reference proteome</keyword>
<name>A0AAE1CSP8_9GAST</name>
<sequence length="189" mass="20909">MCFCNESKILLCQWAGHVALAARSKKRRCHRNQALTKSATALWSVVPLPMVLALVAGGHHKLTDHLFGKLCLFLFEASRPALGASFSSLLLGQVQCCIAGQRWHAPSCRRHDAHFFLLFQRQKKKLQISCAMTESNRGVGGDIDCPDLDFLYSPQPTGCKHRGRHSDKVLVHMSITTSSLMLGVSSPVR</sequence>
<evidence type="ECO:0000313" key="1">
    <source>
        <dbReference type="EMBL" id="KAK3733383.1"/>
    </source>
</evidence>
<comment type="caution">
    <text evidence="1">The sequence shown here is derived from an EMBL/GenBank/DDBJ whole genome shotgun (WGS) entry which is preliminary data.</text>
</comment>